<sequence>MTQEDLVTNEVHCFIEKLLKDLGLANYTINITPGSIRGDNYLGIIAKVHVKGTNKENKDVTLNLIAKSAPRAEGFRSIAPIRQAYDREIYIYSKVFPEMIKLQEERGILKPFKSFAKYYSSTMGDCNEALVMEDMKELGFKLKDRHAPLDFNHVLLVMREYGKFHALSYALRDQKPELFQELSDNTQESFFSSIKSDVMYKSIELQSEKALNSLDPIKHKVAYERFKSFRSKMVDLVKEAIKSETAGKYGVITHGDCWMNNMLFKFGNTWKLNIPTELCLLDWQLSRLGSPALDLSYFLFTCSDKSTRDEYFDQLIQEYYDSLSSMLRKLGSDPDKLFPFDVLQEHLKKFSVYGLYMAVMVLFFMTSEVDEIPDIHSMTNEEDMVNKLQYESKNIEKYNDRIRGVILDFVKFDYEF</sequence>
<feature type="domain" description="CHK kinase-like" evidence="1">
    <location>
        <begin position="130"/>
        <end position="329"/>
    </location>
</feature>
<dbReference type="PANTHER" id="PTHR11012:SF30">
    <property type="entry name" value="PROTEIN KINASE-LIKE DOMAIN-CONTAINING"/>
    <property type="match status" value="1"/>
</dbReference>
<keyword evidence="3" id="KW-1185">Reference proteome</keyword>
<dbReference type="Proteomes" id="UP000801492">
    <property type="component" value="Unassembled WGS sequence"/>
</dbReference>
<dbReference type="EMBL" id="VTPC01000874">
    <property type="protein sequence ID" value="KAF2904032.1"/>
    <property type="molecule type" value="Genomic_DNA"/>
</dbReference>
<dbReference type="OrthoDB" id="190089at2759"/>
<dbReference type="InterPro" id="IPR011009">
    <property type="entry name" value="Kinase-like_dom_sf"/>
</dbReference>
<name>A0A8K0GJJ3_IGNLU</name>
<organism evidence="2 3">
    <name type="scientific">Ignelater luminosus</name>
    <name type="common">Cucubano</name>
    <name type="synonym">Pyrophorus luminosus</name>
    <dbReference type="NCBI Taxonomy" id="2038154"/>
    <lineage>
        <taxon>Eukaryota</taxon>
        <taxon>Metazoa</taxon>
        <taxon>Ecdysozoa</taxon>
        <taxon>Arthropoda</taxon>
        <taxon>Hexapoda</taxon>
        <taxon>Insecta</taxon>
        <taxon>Pterygota</taxon>
        <taxon>Neoptera</taxon>
        <taxon>Endopterygota</taxon>
        <taxon>Coleoptera</taxon>
        <taxon>Polyphaga</taxon>
        <taxon>Elateriformia</taxon>
        <taxon>Elateroidea</taxon>
        <taxon>Elateridae</taxon>
        <taxon>Agrypninae</taxon>
        <taxon>Pyrophorini</taxon>
        <taxon>Ignelater</taxon>
    </lineage>
</organism>
<proteinExistence type="predicted"/>
<comment type="caution">
    <text evidence="2">The sequence shown here is derived from an EMBL/GenBank/DDBJ whole genome shotgun (WGS) entry which is preliminary data.</text>
</comment>
<evidence type="ECO:0000313" key="3">
    <source>
        <dbReference type="Proteomes" id="UP000801492"/>
    </source>
</evidence>
<protein>
    <recommendedName>
        <fullName evidence="1">CHK kinase-like domain-containing protein</fullName>
    </recommendedName>
</protein>
<dbReference type="InterPro" id="IPR004119">
    <property type="entry name" value="EcKL"/>
</dbReference>
<accession>A0A8K0GJJ3</accession>
<evidence type="ECO:0000313" key="2">
    <source>
        <dbReference type="EMBL" id="KAF2904032.1"/>
    </source>
</evidence>
<dbReference type="InterPro" id="IPR015897">
    <property type="entry name" value="CHK_kinase-like"/>
</dbReference>
<dbReference type="SMART" id="SM00587">
    <property type="entry name" value="CHK"/>
    <property type="match status" value="1"/>
</dbReference>
<dbReference type="PANTHER" id="PTHR11012">
    <property type="entry name" value="PROTEIN KINASE-LIKE DOMAIN-CONTAINING"/>
    <property type="match status" value="1"/>
</dbReference>
<dbReference type="AlphaFoldDB" id="A0A8K0GJJ3"/>
<evidence type="ECO:0000259" key="1">
    <source>
        <dbReference type="SMART" id="SM00587"/>
    </source>
</evidence>
<gene>
    <name evidence="2" type="ORF">ILUMI_02129</name>
</gene>
<dbReference type="SUPFAM" id="SSF56112">
    <property type="entry name" value="Protein kinase-like (PK-like)"/>
    <property type="match status" value="1"/>
</dbReference>
<dbReference type="Gene3D" id="3.90.1200.10">
    <property type="match status" value="1"/>
</dbReference>
<reference evidence="2" key="1">
    <citation type="submission" date="2019-08" db="EMBL/GenBank/DDBJ databases">
        <title>The genome of the North American firefly Photinus pyralis.</title>
        <authorList>
            <consortium name="Photinus pyralis genome working group"/>
            <person name="Fallon T.R."/>
            <person name="Sander Lower S.E."/>
            <person name="Weng J.-K."/>
        </authorList>
    </citation>
    <scope>NUCLEOTIDE SEQUENCE</scope>
    <source>
        <strain evidence="2">TRF0915ILg1</strain>
        <tissue evidence="2">Whole body</tissue>
    </source>
</reference>
<dbReference type="Pfam" id="PF02958">
    <property type="entry name" value="EcKL"/>
    <property type="match status" value="1"/>
</dbReference>